<name>A0ABU9YEV5_9PROT</name>
<reference evidence="6 7" key="1">
    <citation type="submission" date="2024-03" db="EMBL/GenBank/DDBJ databases">
        <title>High-quality draft genome sequencing of Tistrella sp. BH-R2-4.</title>
        <authorList>
            <person name="Dong C."/>
        </authorList>
    </citation>
    <scope>NUCLEOTIDE SEQUENCE [LARGE SCALE GENOMIC DNA]</scope>
    <source>
        <strain evidence="6 7">BH-R2-4</strain>
    </source>
</reference>
<gene>
    <name evidence="6" type="ORF">WG926_03310</name>
</gene>
<evidence type="ECO:0000313" key="7">
    <source>
        <dbReference type="Proteomes" id="UP001413721"/>
    </source>
</evidence>
<dbReference type="Pfam" id="PF00126">
    <property type="entry name" value="HTH_1"/>
    <property type="match status" value="1"/>
</dbReference>
<keyword evidence="2" id="KW-0805">Transcription regulation</keyword>
<keyword evidence="4" id="KW-0804">Transcription</keyword>
<dbReference type="InterPro" id="IPR036388">
    <property type="entry name" value="WH-like_DNA-bd_sf"/>
</dbReference>
<accession>A0ABU9YEV5</accession>
<dbReference type="PANTHER" id="PTHR30346:SF28">
    <property type="entry name" value="HTH-TYPE TRANSCRIPTIONAL REGULATOR CYNR"/>
    <property type="match status" value="1"/>
</dbReference>
<dbReference type="PROSITE" id="PS50931">
    <property type="entry name" value="HTH_LYSR"/>
    <property type="match status" value="1"/>
</dbReference>
<evidence type="ECO:0000313" key="6">
    <source>
        <dbReference type="EMBL" id="MEN2987317.1"/>
    </source>
</evidence>
<sequence length="299" mass="32301">MAVKIRQLRYLTAVVEAGSITEGARRLNVSQPALSAGLAALEDELGGPLVERQRGAVRLTPLGRRFHRRALGILRDCDLARAEFRRGMDQRVLTLGMLPTIAMPLVLSLIEGVKARVPGVEVTTREAREQELMDALGMGRMDAALTISDLSADDSWVPLADDPMAVVCTPDHPFARRGSIRLSHLDGTAFVLRLHCERGTDVQGLLQARGVRPRAVFGTDQDDRAFAAVRAGLGITMAPLSLTPPGLSFVPIEDLGLTRRIGVQLAVGLDSRLHEVMVAALREAGEQACAPMLIRSIVN</sequence>
<evidence type="ECO:0000256" key="4">
    <source>
        <dbReference type="ARBA" id="ARBA00023163"/>
    </source>
</evidence>
<keyword evidence="7" id="KW-1185">Reference proteome</keyword>
<comment type="similarity">
    <text evidence="1">Belongs to the LysR transcriptional regulatory family.</text>
</comment>
<dbReference type="Proteomes" id="UP001413721">
    <property type="component" value="Unassembled WGS sequence"/>
</dbReference>
<dbReference type="Gene3D" id="1.10.10.10">
    <property type="entry name" value="Winged helix-like DNA-binding domain superfamily/Winged helix DNA-binding domain"/>
    <property type="match status" value="1"/>
</dbReference>
<dbReference type="PANTHER" id="PTHR30346">
    <property type="entry name" value="TRANSCRIPTIONAL DUAL REGULATOR HCAR-RELATED"/>
    <property type="match status" value="1"/>
</dbReference>
<proteinExistence type="inferred from homology"/>
<dbReference type="Pfam" id="PF03466">
    <property type="entry name" value="LysR_substrate"/>
    <property type="match status" value="1"/>
</dbReference>
<organism evidence="6 7">
    <name type="scientific">Tistrella arctica</name>
    <dbReference type="NCBI Taxonomy" id="3133430"/>
    <lineage>
        <taxon>Bacteria</taxon>
        <taxon>Pseudomonadati</taxon>
        <taxon>Pseudomonadota</taxon>
        <taxon>Alphaproteobacteria</taxon>
        <taxon>Geminicoccales</taxon>
        <taxon>Geminicoccaceae</taxon>
        <taxon>Tistrella</taxon>
    </lineage>
</organism>
<dbReference type="InterPro" id="IPR005119">
    <property type="entry name" value="LysR_subst-bd"/>
</dbReference>
<dbReference type="SUPFAM" id="SSF46785">
    <property type="entry name" value="Winged helix' DNA-binding domain"/>
    <property type="match status" value="1"/>
</dbReference>
<dbReference type="SUPFAM" id="SSF53850">
    <property type="entry name" value="Periplasmic binding protein-like II"/>
    <property type="match status" value="1"/>
</dbReference>
<dbReference type="EMBL" id="JBBKTW010000001">
    <property type="protein sequence ID" value="MEN2987317.1"/>
    <property type="molecule type" value="Genomic_DNA"/>
</dbReference>
<dbReference type="InterPro" id="IPR000847">
    <property type="entry name" value="LysR_HTH_N"/>
</dbReference>
<comment type="caution">
    <text evidence="6">The sequence shown here is derived from an EMBL/GenBank/DDBJ whole genome shotgun (WGS) entry which is preliminary data.</text>
</comment>
<evidence type="ECO:0000259" key="5">
    <source>
        <dbReference type="PROSITE" id="PS50931"/>
    </source>
</evidence>
<feature type="domain" description="HTH lysR-type" evidence="5">
    <location>
        <begin position="3"/>
        <end position="60"/>
    </location>
</feature>
<protein>
    <submittedName>
        <fullName evidence="6">LysR family transcriptional regulator</fullName>
    </submittedName>
</protein>
<dbReference type="RefSeq" id="WP_345936755.1">
    <property type="nucleotide sequence ID" value="NZ_JBBKTW010000001.1"/>
</dbReference>
<dbReference type="CDD" id="cd05466">
    <property type="entry name" value="PBP2_LTTR_substrate"/>
    <property type="match status" value="1"/>
</dbReference>
<keyword evidence="3" id="KW-0238">DNA-binding</keyword>
<dbReference type="Gene3D" id="3.40.190.10">
    <property type="entry name" value="Periplasmic binding protein-like II"/>
    <property type="match status" value="2"/>
</dbReference>
<dbReference type="PRINTS" id="PR00039">
    <property type="entry name" value="HTHLYSR"/>
</dbReference>
<evidence type="ECO:0000256" key="2">
    <source>
        <dbReference type="ARBA" id="ARBA00023015"/>
    </source>
</evidence>
<evidence type="ECO:0000256" key="1">
    <source>
        <dbReference type="ARBA" id="ARBA00009437"/>
    </source>
</evidence>
<evidence type="ECO:0000256" key="3">
    <source>
        <dbReference type="ARBA" id="ARBA00023125"/>
    </source>
</evidence>
<dbReference type="InterPro" id="IPR036390">
    <property type="entry name" value="WH_DNA-bd_sf"/>
</dbReference>